<feature type="region of interest" description="Disordered" evidence="8">
    <location>
        <begin position="305"/>
        <end position="333"/>
    </location>
</feature>
<dbReference type="Proteomes" id="UP001302812">
    <property type="component" value="Unassembled WGS sequence"/>
</dbReference>
<feature type="domain" description="ABC transmembrane type-1" evidence="11">
    <location>
        <begin position="881"/>
        <end position="1156"/>
    </location>
</feature>
<dbReference type="PANTHER" id="PTHR24223:SF464">
    <property type="entry name" value="ABC-TYPE TRANSPORTER CICA"/>
    <property type="match status" value="1"/>
</dbReference>
<evidence type="ECO:0000256" key="3">
    <source>
        <dbReference type="ARBA" id="ARBA00022692"/>
    </source>
</evidence>
<dbReference type="InterPro" id="IPR003439">
    <property type="entry name" value="ABC_transporter-like_ATP-bd"/>
</dbReference>
<evidence type="ECO:0000256" key="9">
    <source>
        <dbReference type="SAM" id="Phobius"/>
    </source>
</evidence>
<evidence type="ECO:0000259" key="10">
    <source>
        <dbReference type="PROSITE" id="PS50893"/>
    </source>
</evidence>
<dbReference type="FunFam" id="3.40.50.300:FF:002040">
    <property type="entry name" value="ABC multidrug transporter (Eurofung)"/>
    <property type="match status" value="1"/>
</dbReference>
<dbReference type="InterPro" id="IPR003593">
    <property type="entry name" value="AAA+_ATPase"/>
</dbReference>
<keyword evidence="12" id="KW-0378">Hydrolase</keyword>
<dbReference type="SUPFAM" id="SSF90123">
    <property type="entry name" value="ABC transporter transmembrane region"/>
    <property type="match status" value="2"/>
</dbReference>
<dbReference type="Gene3D" id="1.20.1560.10">
    <property type="entry name" value="ABC transporter type 1, transmembrane domain"/>
    <property type="match status" value="2"/>
</dbReference>
<dbReference type="PROSITE" id="PS50929">
    <property type="entry name" value="ABC_TM1F"/>
    <property type="match status" value="2"/>
</dbReference>
<feature type="compositionally biased region" description="Basic and acidic residues" evidence="8">
    <location>
        <begin position="34"/>
        <end position="55"/>
    </location>
</feature>
<dbReference type="FunFam" id="3.40.50.300:FF:000565">
    <property type="entry name" value="ABC bile acid transporter"/>
    <property type="match status" value="1"/>
</dbReference>
<keyword evidence="3 9" id="KW-0812">Transmembrane</keyword>
<dbReference type="Pfam" id="PF00664">
    <property type="entry name" value="ABC_membrane"/>
    <property type="match status" value="2"/>
</dbReference>
<proteinExistence type="predicted"/>
<dbReference type="GeneID" id="89941774"/>
<keyword evidence="6 9" id="KW-1133">Transmembrane helix</keyword>
<dbReference type="InterPro" id="IPR027417">
    <property type="entry name" value="P-loop_NTPase"/>
</dbReference>
<evidence type="ECO:0000256" key="4">
    <source>
        <dbReference type="ARBA" id="ARBA00022741"/>
    </source>
</evidence>
<feature type="transmembrane region" description="Helical" evidence="9">
    <location>
        <begin position="993"/>
        <end position="1012"/>
    </location>
</feature>
<feature type="transmembrane region" description="Helical" evidence="9">
    <location>
        <begin position="383"/>
        <end position="405"/>
    </location>
</feature>
<feature type="transmembrane region" description="Helical" evidence="9">
    <location>
        <begin position="1018"/>
        <end position="1035"/>
    </location>
</feature>
<feature type="transmembrane region" description="Helical" evidence="9">
    <location>
        <begin position="914"/>
        <end position="940"/>
    </location>
</feature>
<feature type="compositionally biased region" description="Basic and acidic residues" evidence="8">
    <location>
        <begin position="557"/>
        <end position="582"/>
    </location>
</feature>
<dbReference type="FunFam" id="1.20.1560.10:FF:000010">
    <property type="entry name" value="Multidrug resistance-associated ABC transporter"/>
    <property type="match status" value="1"/>
</dbReference>
<evidence type="ECO:0000256" key="5">
    <source>
        <dbReference type="ARBA" id="ARBA00022840"/>
    </source>
</evidence>
<feature type="region of interest" description="Disordered" evidence="8">
    <location>
        <begin position="1"/>
        <end position="55"/>
    </location>
</feature>
<feature type="transmembrane region" description="Helical" evidence="9">
    <location>
        <begin position="497"/>
        <end position="518"/>
    </location>
</feature>
<dbReference type="EMBL" id="MU853339">
    <property type="protein sequence ID" value="KAK4113649.1"/>
    <property type="molecule type" value="Genomic_DNA"/>
</dbReference>
<dbReference type="SMART" id="SM00382">
    <property type="entry name" value="AAA"/>
    <property type="match status" value="2"/>
</dbReference>
<keyword evidence="5" id="KW-0067">ATP-binding</keyword>
<evidence type="ECO:0000313" key="12">
    <source>
        <dbReference type="EMBL" id="KAK4113649.1"/>
    </source>
</evidence>
<keyword evidence="13" id="KW-1185">Reference proteome</keyword>
<feature type="domain" description="ABC transporter" evidence="10">
    <location>
        <begin position="1192"/>
        <end position="1459"/>
    </location>
</feature>
<dbReference type="InterPro" id="IPR050173">
    <property type="entry name" value="ABC_transporter_C-like"/>
</dbReference>
<dbReference type="GO" id="GO:0140359">
    <property type="term" value="F:ABC-type transporter activity"/>
    <property type="evidence" value="ECO:0007669"/>
    <property type="project" value="InterPro"/>
</dbReference>
<dbReference type="CDD" id="cd18597">
    <property type="entry name" value="ABC_6TM_YOR1_D1_like"/>
    <property type="match status" value="1"/>
</dbReference>
<sequence length="1493" mass="163795">MAVDIAQEKGNGADSPTPLSRTPSQSSHATPISEQDKGINETEFPTKESIDDPDRVLAQGDQRDALNRMRSYATATSVTSTTATNRLPEQKPWYKQPNPLRWGKITPVPKERAVCPEYKAGFFSRLIFHWIAPLMSTGYKRPLELNDIYTVNPDRAVDPLTKKMRESFKRRVANGDKYPLLWAMHETFFVEFWIGGLCQLLSTILSVMSPFALRYLIQFATDAYIASSVGLPAPHLGDGLGLVFGVTAMQALQSLCINHFIYRGMMIGGMSRASLISLIYEKSMVLSGRAKAGGAELPDIPAATAAEKGGKEKTSRTKKGSTKNQPGVSGDGAGWSNGKITNLMSVDTYRIDQASGMFHVIWTAPIACLITLAMLLVNLTYSALAGFALLVIGVPVLTNAIKGLFIRRKAINKITDQRVSLTQEILQSVRFVKFFGWEGSFLKRLEELRSQEISSIQVLLAIRNAIMAISLSLPIFASMLSFITYSLSNHNLAPAEVFSSLALFNGLRMPLTMLPLVIGQATDAWSSISRIQEFLLAEEREEEAIFNPDAENAVEMRDASFTWERTKTQDDEKPAGRPKGEPGKGGPKKNRGISPTNPSEDGSVVTEEQEPFKLQNLNFEIGRKELVAVIGTVGSGKSSLLAALAGDMRKTGGEVTLGASRAFCPQYAWIQNTTVQENILFGKELDKGWYSEVIKACALQPDLDMLPNNDLTEIGERGITISGGQKQRLNIARAIYFDADIVLMDDPLSAVDAHVGRHIFDNAILGLLKDKCRILATHQLWVLSRCDRIIWMEEGKIQAIDTFDNLMKNSEGFQQLLASTAVEEKNADSAPTQGLADGGQLKKRKKGKSLMQAEERALASVPWSVYASYTRASGTILNAPLVLALLVLSQGANIVTSLWLSYWTSDRFRLSTGVYIGVYAGLGAVQALIMFGFMVSLSIFGTLASKTMLRNAITRVLRAPMSFFDTTPLGRITNRFSRDVDVMDNNLSDAMRMYFFSIGSIISVFALIIAFFHYFAIALVPLALLFVFAASYYRASAREVKRFESVLRSNVFAKFGEGLSGVASIRAYGLMDRFITDLRKAIDEMDSAYFLTYSNQRWLSVRLDMIGTALFFTTGILVVTSRFSVDPSIGGLVLSYILAIVGMLQFTVRQLAEVENGMNAVERLHYYGTELEEEAPLKTIEVRKTWPEKGEIIFDNVEMRYRPGLPLVLQGLSMHIKGGERVGIVGRTGAGKSSIMSTLFRLVELSGGHITIDGLDISTVGLHDLRSRLAIIPQDPALFKGTVRSNLDPFGEHTDLELWSALRQADLVPADGGQHAQAPGAVANSGADQDVEAVAPSNDNSATANTGRIHLDSVVEEDGLNFSLGQRQLMALARALVRGSQIIVCDEATSSVDMETDDKIQATIANGFRGKTLLCIAHRLRTIIGYDRICVMDKGKIAEMGPPLELWKMEGGIFRGMCDRSGIRVEDIHGAREELGPGPAAGADEEKLEKSEA</sequence>
<dbReference type="Pfam" id="PF00005">
    <property type="entry name" value="ABC_tran"/>
    <property type="match status" value="2"/>
</dbReference>
<evidence type="ECO:0000256" key="2">
    <source>
        <dbReference type="ARBA" id="ARBA00022448"/>
    </source>
</evidence>
<keyword evidence="2" id="KW-0813">Transport</keyword>
<protein>
    <submittedName>
        <fullName evidence="12">P-loop containing nucleoside triphosphate hydrolase protein</fullName>
    </submittedName>
</protein>
<dbReference type="PROSITE" id="PS50893">
    <property type="entry name" value="ABC_TRANSPORTER_2"/>
    <property type="match status" value="2"/>
</dbReference>
<comment type="caution">
    <text evidence="12">The sequence shown here is derived from an EMBL/GenBank/DDBJ whole genome shotgun (WGS) entry which is preliminary data.</text>
</comment>
<gene>
    <name evidence="12" type="ORF">N656DRAFT_797505</name>
</gene>
<feature type="transmembrane region" description="Helical" evidence="9">
    <location>
        <begin position="357"/>
        <end position="377"/>
    </location>
</feature>
<dbReference type="GO" id="GO:0005524">
    <property type="term" value="F:ATP binding"/>
    <property type="evidence" value="ECO:0007669"/>
    <property type="project" value="UniProtKB-KW"/>
</dbReference>
<feature type="transmembrane region" description="Helical" evidence="9">
    <location>
        <begin position="881"/>
        <end position="902"/>
    </location>
</feature>
<feature type="domain" description="ABC transmembrane type-1" evidence="11">
    <location>
        <begin position="193"/>
        <end position="523"/>
    </location>
</feature>
<keyword evidence="7 9" id="KW-0472">Membrane</keyword>
<dbReference type="Gene3D" id="3.40.50.300">
    <property type="entry name" value="P-loop containing nucleotide triphosphate hydrolases"/>
    <property type="match status" value="2"/>
</dbReference>
<name>A0AAN6YUM0_9PEZI</name>
<comment type="subcellular location">
    <subcellularLocation>
        <location evidence="1">Membrane</location>
        <topology evidence="1">Multi-pass membrane protein</topology>
    </subcellularLocation>
</comment>
<feature type="transmembrane region" description="Helical" evidence="9">
    <location>
        <begin position="465"/>
        <end position="485"/>
    </location>
</feature>
<dbReference type="CDD" id="cd03250">
    <property type="entry name" value="ABCC_MRP_domain1"/>
    <property type="match status" value="1"/>
</dbReference>
<dbReference type="InterPro" id="IPR036640">
    <property type="entry name" value="ABC1_TM_sf"/>
</dbReference>
<evidence type="ECO:0000259" key="11">
    <source>
        <dbReference type="PROSITE" id="PS50929"/>
    </source>
</evidence>
<dbReference type="PANTHER" id="PTHR24223">
    <property type="entry name" value="ATP-BINDING CASSETTE SUB-FAMILY C"/>
    <property type="match status" value="1"/>
</dbReference>
<reference evidence="12" key="2">
    <citation type="submission" date="2023-05" db="EMBL/GenBank/DDBJ databases">
        <authorList>
            <consortium name="Lawrence Berkeley National Laboratory"/>
            <person name="Steindorff A."/>
            <person name="Hensen N."/>
            <person name="Bonometti L."/>
            <person name="Westerberg I."/>
            <person name="Brannstrom I.O."/>
            <person name="Guillou S."/>
            <person name="Cros-Aarteil S."/>
            <person name="Calhoun S."/>
            <person name="Haridas S."/>
            <person name="Kuo A."/>
            <person name="Mondo S."/>
            <person name="Pangilinan J."/>
            <person name="Riley R."/>
            <person name="Labutti K."/>
            <person name="Andreopoulos B."/>
            <person name="Lipzen A."/>
            <person name="Chen C."/>
            <person name="Yanf M."/>
            <person name="Daum C."/>
            <person name="Ng V."/>
            <person name="Clum A."/>
            <person name="Ohm R."/>
            <person name="Martin F."/>
            <person name="Silar P."/>
            <person name="Natvig D."/>
            <person name="Lalanne C."/>
            <person name="Gautier V."/>
            <person name="Ament-Velasquez S.L."/>
            <person name="Kruys A."/>
            <person name="Hutchinson M.I."/>
            <person name="Powell A.J."/>
            <person name="Barry K."/>
            <person name="Miller A.N."/>
            <person name="Grigoriev I.V."/>
            <person name="Debuchy R."/>
            <person name="Gladieux P."/>
            <person name="Thoren M.H."/>
            <person name="Johannesson H."/>
        </authorList>
    </citation>
    <scope>NUCLEOTIDE SEQUENCE</scope>
    <source>
        <strain evidence="12">CBS 508.74</strain>
    </source>
</reference>
<organism evidence="12 13">
    <name type="scientific">Canariomyces notabilis</name>
    <dbReference type="NCBI Taxonomy" id="2074819"/>
    <lineage>
        <taxon>Eukaryota</taxon>
        <taxon>Fungi</taxon>
        <taxon>Dikarya</taxon>
        <taxon>Ascomycota</taxon>
        <taxon>Pezizomycotina</taxon>
        <taxon>Sordariomycetes</taxon>
        <taxon>Sordariomycetidae</taxon>
        <taxon>Sordariales</taxon>
        <taxon>Chaetomiaceae</taxon>
        <taxon>Canariomyces</taxon>
    </lineage>
</organism>
<keyword evidence="4" id="KW-0547">Nucleotide-binding</keyword>
<accession>A0AAN6YUM0</accession>
<dbReference type="PROSITE" id="PS00211">
    <property type="entry name" value="ABC_TRANSPORTER_1"/>
    <property type="match status" value="2"/>
</dbReference>
<dbReference type="CDD" id="cd18606">
    <property type="entry name" value="ABC_6TM_YOR1_D2_like"/>
    <property type="match status" value="1"/>
</dbReference>
<dbReference type="GO" id="GO:0016020">
    <property type="term" value="C:membrane"/>
    <property type="evidence" value="ECO:0007669"/>
    <property type="project" value="UniProtKB-SubCell"/>
</dbReference>
<evidence type="ECO:0000256" key="6">
    <source>
        <dbReference type="ARBA" id="ARBA00022989"/>
    </source>
</evidence>
<dbReference type="GO" id="GO:0016887">
    <property type="term" value="F:ATP hydrolysis activity"/>
    <property type="evidence" value="ECO:0007669"/>
    <property type="project" value="InterPro"/>
</dbReference>
<feature type="transmembrane region" description="Helical" evidence="9">
    <location>
        <begin position="1103"/>
        <end position="1123"/>
    </location>
</feature>
<dbReference type="InterPro" id="IPR017871">
    <property type="entry name" value="ABC_transporter-like_CS"/>
</dbReference>
<dbReference type="RefSeq" id="XP_064671219.1">
    <property type="nucleotide sequence ID" value="XM_064817649.1"/>
</dbReference>
<dbReference type="SUPFAM" id="SSF52540">
    <property type="entry name" value="P-loop containing nucleoside triphosphate hydrolases"/>
    <property type="match status" value="2"/>
</dbReference>
<feature type="compositionally biased region" description="Basic and acidic residues" evidence="8">
    <location>
        <begin position="1484"/>
        <end position="1493"/>
    </location>
</feature>
<feature type="domain" description="ABC transporter" evidence="10">
    <location>
        <begin position="599"/>
        <end position="819"/>
    </location>
</feature>
<dbReference type="CDD" id="cd03244">
    <property type="entry name" value="ABCC_MRP_domain2"/>
    <property type="match status" value="1"/>
</dbReference>
<evidence type="ECO:0000313" key="13">
    <source>
        <dbReference type="Proteomes" id="UP001302812"/>
    </source>
</evidence>
<dbReference type="InterPro" id="IPR011527">
    <property type="entry name" value="ABC1_TM_dom"/>
</dbReference>
<evidence type="ECO:0000256" key="8">
    <source>
        <dbReference type="SAM" id="MobiDB-lite"/>
    </source>
</evidence>
<reference evidence="12" key="1">
    <citation type="journal article" date="2023" name="Mol. Phylogenet. Evol.">
        <title>Genome-scale phylogeny and comparative genomics of the fungal order Sordariales.</title>
        <authorList>
            <person name="Hensen N."/>
            <person name="Bonometti L."/>
            <person name="Westerberg I."/>
            <person name="Brannstrom I.O."/>
            <person name="Guillou S."/>
            <person name="Cros-Aarteil S."/>
            <person name="Calhoun S."/>
            <person name="Haridas S."/>
            <person name="Kuo A."/>
            <person name="Mondo S."/>
            <person name="Pangilinan J."/>
            <person name="Riley R."/>
            <person name="LaButti K."/>
            <person name="Andreopoulos B."/>
            <person name="Lipzen A."/>
            <person name="Chen C."/>
            <person name="Yan M."/>
            <person name="Daum C."/>
            <person name="Ng V."/>
            <person name="Clum A."/>
            <person name="Steindorff A."/>
            <person name="Ohm R.A."/>
            <person name="Martin F."/>
            <person name="Silar P."/>
            <person name="Natvig D.O."/>
            <person name="Lalanne C."/>
            <person name="Gautier V."/>
            <person name="Ament-Velasquez S.L."/>
            <person name="Kruys A."/>
            <person name="Hutchinson M.I."/>
            <person name="Powell A.J."/>
            <person name="Barry K."/>
            <person name="Miller A.N."/>
            <person name="Grigoriev I.V."/>
            <person name="Debuchy R."/>
            <person name="Gladieux P."/>
            <person name="Hiltunen Thoren M."/>
            <person name="Johannesson H."/>
        </authorList>
    </citation>
    <scope>NUCLEOTIDE SEQUENCE</scope>
    <source>
        <strain evidence="12">CBS 508.74</strain>
    </source>
</reference>
<feature type="region of interest" description="Disordered" evidence="8">
    <location>
        <begin position="1470"/>
        <end position="1493"/>
    </location>
</feature>
<feature type="compositionally biased region" description="Polar residues" evidence="8">
    <location>
        <begin position="17"/>
        <end position="33"/>
    </location>
</feature>
<feature type="region of interest" description="Disordered" evidence="8">
    <location>
        <begin position="557"/>
        <end position="608"/>
    </location>
</feature>
<evidence type="ECO:0000256" key="1">
    <source>
        <dbReference type="ARBA" id="ARBA00004141"/>
    </source>
</evidence>
<evidence type="ECO:0000256" key="7">
    <source>
        <dbReference type="ARBA" id="ARBA00023136"/>
    </source>
</evidence>